<protein>
    <submittedName>
        <fullName evidence="1">Putative ovule protein</fullName>
    </submittedName>
</protein>
<sequence>MKLTKAMKKLKFWSKKEEEKRELLSLSDHHHRHHQSSHAITTVLIITQFSHLHHPCHLGSSTCSHMMTQFTQQSKFQVQHQTIQINLMVVLFLSTSIMLVKSINQNQHCQIIVCLNSIWFRIKCMAYL</sequence>
<evidence type="ECO:0000313" key="1">
    <source>
        <dbReference type="EMBL" id="JAP12990.1"/>
    </source>
</evidence>
<proteinExistence type="predicted"/>
<accession>A0A0V0GY11</accession>
<reference evidence="1" key="1">
    <citation type="submission" date="2015-12" db="EMBL/GenBank/DDBJ databases">
        <title>Gene expression during late stages of embryo sac development: a critical building block for successful pollen-pistil interactions.</title>
        <authorList>
            <person name="Liu Y."/>
            <person name="Joly V."/>
            <person name="Sabar M."/>
            <person name="Matton D.P."/>
        </authorList>
    </citation>
    <scope>NUCLEOTIDE SEQUENCE</scope>
</reference>
<organism evidence="1">
    <name type="scientific">Solanum chacoense</name>
    <name type="common">Chaco potato</name>
    <dbReference type="NCBI Taxonomy" id="4108"/>
    <lineage>
        <taxon>Eukaryota</taxon>
        <taxon>Viridiplantae</taxon>
        <taxon>Streptophyta</taxon>
        <taxon>Embryophyta</taxon>
        <taxon>Tracheophyta</taxon>
        <taxon>Spermatophyta</taxon>
        <taxon>Magnoliopsida</taxon>
        <taxon>eudicotyledons</taxon>
        <taxon>Gunneridae</taxon>
        <taxon>Pentapetalae</taxon>
        <taxon>asterids</taxon>
        <taxon>lamiids</taxon>
        <taxon>Solanales</taxon>
        <taxon>Solanaceae</taxon>
        <taxon>Solanoideae</taxon>
        <taxon>Solaneae</taxon>
        <taxon>Solanum</taxon>
    </lineage>
</organism>
<dbReference type="EMBL" id="GEDG01028730">
    <property type="protein sequence ID" value="JAP12990.1"/>
    <property type="molecule type" value="Transcribed_RNA"/>
</dbReference>
<dbReference type="AlphaFoldDB" id="A0A0V0GY11"/>
<name>A0A0V0GY11_SOLCH</name>